<proteinExistence type="inferred from homology"/>
<evidence type="ECO:0000256" key="6">
    <source>
        <dbReference type="ARBA" id="ARBA00023204"/>
    </source>
</evidence>
<keyword evidence="4" id="KW-0227">DNA damage</keyword>
<feature type="transmembrane region" description="Helical" evidence="10">
    <location>
        <begin position="1188"/>
        <end position="1208"/>
    </location>
</feature>
<dbReference type="EMBL" id="GG662691">
    <property type="protein sequence ID" value="EAR96651.2"/>
    <property type="molecule type" value="Genomic_DNA"/>
</dbReference>
<dbReference type="GO" id="GO:0004842">
    <property type="term" value="F:ubiquitin-protein transferase activity"/>
    <property type="evidence" value="ECO:0007669"/>
    <property type="project" value="TreeGrafter"/>
</dbReference>
<keyword evidence="10" id="KW-1133">Transmembrane helix</keyword>
<feature type="transmembrane region" description="Helical" evidence="10">
    <location>
        <begin position="1604"/>
        <end position="1629"/>
    </location>
</feature>
<feature type="transmembrane region" description="Helical" evidence="10">
    <location>
        <begin position="1513"/>
        <end position="1533"/>
    </location>
</feature>
<dbReference type="GO" id="GO:0045944">
    <property type="term" value="P:positive regulation of transcription by RNA polymerase II"/>
    <property type="evidence" value="ECO:0007669"/>
    <property type="project" value="TreeGrafter"/>
</dbReference>
<feature type="region of interest" description="Disordered" evidence="9">
    <location>
        <begin position="1419"/>
        <end position="1445"/>
    </location>
</feature>
<comment type="subcellular location">
    <subcellularLocation>
        <location evidence="1">Nucleus</location>
    </subcellularLocation>
</comment>
<comment type="similarity">
    <text evidence="2">Belongs to the Nth/MutY family.</text>
</comment>
<sequence>MRIIQYLVIFIAFNCLVLASNEESQNLPSHLRKQTRQLQSCPSNCDLCDLDGFCLQCSNLRVFPNCSCQLGYYESQGTCKQCKPGCMSCTSDNDCQACFSIYVYNAATTNCDCNIPHVGGCEDQQTGILIYITRLNTDLRSFVVTFNQMITMVGVPLDQQFSGSFQNCQQILDPSTVQVYNNNSPTEQIPNCLIDPLNRNQFIIFFTTAPSSSIYSSNQPKFILANLNVNINQKAIPATQIYQKEPNVSVQHNKRTKICAFSLTNYVYQYSSTQDVAFVSLTDIGIYSVVNIDKIQIASPSQYSNIQFTFSLNINKQGYEIKFNSNPLIDDTIQLFVQCSIPFGITQTDTATVKISSTQPSSPYSIFIPYVGNSFSTYIDAGFIINVLNFPSIQDYQIQISFIPQFQTTQTIQCNSFTTLYNVIIPAYTIKYTTSVYLLIRVFDINGILRGKGYIQYINLAYQFLGQNSLTPISQSKLNPTANIQIAQDTSQFILSQAKYFNPQFYIQTWFCLDSNGNPCLDPQQKPLKLIQNGSNIVKISANSLPLNTQYTIYYQLMNQGFPFSKQYASYQIDSGNSYPYAIIQGIIPQGLQFVRVNLQDVVYVSIQLHTDFAYKISYAQYTLTLSYNNVQHTIQQVSNQFSFILQDYFPNPDFSQLVGVHLTYSIYDFYFQQNIPQLNSNPPSTIYVIPPPSPISLTIPNQAYTAFQDQVSITFNPTDKTKFYQFFYYESQADLLFEIQNPLQPKRKMLSTQSAVQQINCLLPAGNIVVMGVYFDPQYYTYANTTQTVQINNNNFNQQTIQTFVNNQMTQAQSYQNQNLYQNEIFAYQNILGSIEQFEAANTSPSQVNQVKIQILNRLMQSVWTQQFDDSYTLSGQIIQKLIVSQFQLDPQSQLFQQLQQSTVSRINQMHNAVQQKSVALSIAQINFFRENFQVVSNTYMELIKANSNQGFISNSDIENYTNQIMNGFTYLLQTNQSPIDFPTSQASFHIENNDNLVFFNNYYSQVVQNLDPYASTNFNYYVTVSSWSNSTYLYRDELIQYNQQYLSQANQTVQTLLNRTYGMKIPNVYTNNQPTPSNSRMRFLQSQSTSVPSGFTLNFGPVSQEEKLKCIQRQPTGNWVHNSCQTSIEMKNNQRIIKCVCQTPQVTSVISDITQLLDNKNLQKIFSEDGIAGLAQLTNWYEYAPIWTMIALNIGFAFMLFAAYGFDKVDKLAISQTTSLVYPMDHQHSNKNSQKKPKTLFLKVKIKKASEYNLQNEMQLETLQKQESGQEKLEVQQLLDEKAASNNTDSKEQNNQGQNKLKVKEEYSSQNFQTQLLINDKRNSSNQIEQNELQKLTQHQFKQGNKQDQQSQNNQVKKVQNDVLLTNIEVTDTNNLFDKEPSLKEQANQDKFYQNKSPQNKDRHSLKQQVSIYSQDGLSKEQNQQKNENLNEQKLQKKKSLADEDSLEKQIRKEDKEIDKIKQEEEKKFKDNLSRQKLIEYLNTEKPIYAIMTYHTLFQTFIIYQEDQSRLLRFIIYYNKVIWLLTLNSIFGKNISVVQVIVLSIVTTIVLQVVTTIIQILLKYKKLRIIGLFITFLFCLFCYYSILVVIAGQSAEDANIWIISYFAVFILNEFVIGFGICAAMYYACKKIILKAQTNTFLEFLGASPLLQAFSS</sequence>
<dbReference type="eggNOG" id="ENOG502QQH0">
    <property type="taxonomic scope" value="Eukaryota"/>
</dbReference>
<evidence type="ECO:0000256" key="5">
    <source>
        <dbReference type="ARBA" id="ARBA00022801"/>
    </source>
</evidence>
<keyword evidence="11" id="KW-0732">Signal</keyword>
<dbReference type="HOGENOM" id="CLU_243246_0_0_1"/>
<keyword evidence="10" id="KW-0472">Membrane</keyword>
<evidence type="ECO:0000256" key="3">
    <source>
        <dbReference type="ARBA" id="ARBA00022737"/>
    </source>
</evidence>
<keyword evidence="3" id="KW-0677">Repeat</keyword>
<evidence type="ECO:0000313" key="13">
    <source>
        <dbReference type="Proteomes" id="UP000009168"/>
    </source>
</evidence>
<dbReference type="GO" id="GO:0000724">
    <property type="term" value="P:double-strand break repair via homologous recombination"/>
    <property type="evidence" value="ECO:0007669"/>
    <property type="project" value="TreeGrafter"/>
</dbReference>
<dbReference type="STRING" id="312017.Q23J53"/>
<dbReference type="SUPFAM" id="SSF57184">
    <property type="entry name" value="Growth factor receptor domain"/>
    <property type="match status" value="1"/>
</dbReference>
<dbReference type="GO" id="GO:0016798">
    <property type="term" value="F:hydrolase activity, acting on glycosyl bonds"/>
    <property type="evidence" value="ECO:0007669"/>
    <property type="project" value="UniProtKB-KW"/>
</dbReference>
<reference evidence="13" key="1">
    <citation type="journal article" date="2006" name="PLoS Biol.">
        <title>Macronuclear genome sequence of the ciliate Tetrahymena thermophila, a model eukaryote.</title>
        <authorList>
            <person name="Eisen J.A."/>
            <person name="Coyne R.S."/>
            <person name="Wu M."/>
            <person name="Wu D."/>
            <person name="Thiagarajan M."/>
            <person name="Wortman J.R."/>
            <person name="Badger J.H."/>
            <person name="Ren Q."/>
            <person name="Amedeo P."/>
            <person name="Jones K.M."/>
            <person name="Tallon L.J."/>
            <person name="Delcher A.L."/>
            <person name="Salzberg S.L."/>
            <person name="Silva J.C."/>
            <person name="Haas B.J."/>
            <person name="Majoros W.H."/>
            <person name="Farzad M."/>
            <person name="Carlton J.M."/>
            <person name="Smith R.K. Jr."/>
            <person name="Garg J."/>
            <person name="Pearlman R.E."/>
            <person name="Karrer K.M."/>
            <person name="Sun L."/>
            <person name="Manning G."/>
            <person name="Elde N.C."/>
            <person name="Turkewitz A.P."/>
            <person name="Asai D.J."/>
            <person name="Wilkes D.E."/>
            <person name="Wang Y."/>
            <person name="Cai H."/>
            <person name="Collins K."/>
            <person name="Stewart B.A."/>
            <person name="Lee S.R."/>
            <person name="Wilamowska K."/>
            <person name="Weinberg Z."/>
            <person name="Ruzzo W.L."/>
            <person name="Wloga D."/>
            <person name="Gaertig J."/>
            <person name="Frankel J."/>
            <person name="Tsao C.-C."/>
            <person name="Gorovsky M.A."/>
            <person name="Keeling P.J."/>
            <person name="Waller R.F."/>
            <person name="Patron N.J."/>
            <person name="Cherry J.M."/>
            <person name="Stover N.A."/>
            <person name="Krieger C.J."/>
            <person name="del Toro C."/>
            <person name="Ryder H.F."/>
            <person name="Williamson S.C."/>
            <person name="Barbeau R.A."/>
            <person name="Hamilton E.P."/>
            <person name="Orias E."/>
        </authorList>
    </citation>
    <scope>NUCLEOTIDE SEQUENCE [LARGE SCALE GENOMIC DNA]</scope>
    <source>
        <strain evidence="13">SB210</strain>
    </source>
</reference>
<dbReference type="Proteomes" id="UP000009168">
    <property type="component" value="Unassembled WGS sequence"/>
</dbReference>
<dbReference type="InterPro" id="IPR009030">
    <property type="entry name" value="Growth_fac_rcpt_cys_sf"/>
</dbReference>
<evidence type="ECO:0000256" key="1">
    <source>
        <dbReference type="ARBA" id="ARBA00004123"/>
    </source>
</evidence>
<feature type="signal peptide" evidence="11">
    <location>
        <begin position="1"/>
        <end position="19"/>
    </location>
</feature>
<dbReference type="InParanoid" id="Q23J53"/>
<feature type="chain" id="PRO_5004202199" evidence="11">
    <location>
        <begin position="20"/>
        <end position="1657"/>
    </location>
</feature>
<dbReference type="GO" id="GO:0005634">
    <property type="term" value="C:nucleus"/>
    <property type="evidence" value="ECO:0007669"/>
    <property type="project" value="UniProtKB-SubCell"/>
</dbReference>
<gene>
    <name evidence="12" type="ORF">TTHERM_00491190</name>
</gene>
<keyword evidence="6" id="KW-0234">DNA repair</keyword>
<dbReference type="InterPro" id="IPR031099">
    <property type="entry name" value="BRCA1-associated"/>
</dbReference>
<dbReference type="InterPro" id="IPR004035">
    <property type="entry name" value="Endouclease-III_FeS-bd_BS"/>
</dbReference>
<evidence type="ECO:0000256" key="9">
    <source>
        <dbReference type="SAM" id="MobiDB-lite"/>
    </source>
</evidence>
<evidence type="ECO:0000256" key="10">
    <source>
        <dbReference type="SAM" id="Phobius"/>
    </source>
</evidence>
<dbReference type="PROSITE" id="PS00764">
    <property type="entry name" value="ENDONUCLEASE_III_1"/>
    <property type="match status" value="1"/>
</dbReference>
<dbReference type="PANTHER" id="PTHR13763">
    <property type="entry name" value="BREAST CANCER TYPE 1 SUSCEPTIBILITY PROTEIN BRCA1"/>
    <property type="match status" value="1"/>
</dbReference>
<accession>Q23J53</accession>
<evidence type="ECO:0000256" key="8">
    <source>
        <dbReference type="ARBA" id="ARBA00023295"/>
    </source>
</evidence>
<dbReference type="OrthoDB" id="5330228at2759"/>
<name>Q23J53_TETTS</name>
<keyword evidence="10 12" id="KW-0812">Transmembrane</keyword>
<protein>
    <submittedName>
        <fullName evidence="12">Transmembrane protein, putative</fullName>
    </submittedName>
</protein>
<dbReference type="KEGG" id="tet:TTHERM_00491190"/>
<keyword evidence="13" id="KW-1185">Reference proteome</keyword>
<feature type="transmembrane region" description="Helical" evidence="10">
    <location>
        <begin position="1539"/>
        <end position="1564"/>
    </location>
</feature>
<dbReference type="RefSeq" id="XP_001016896.2">
    <property type="nucleotide sequence ID" value="XM_001016896.2"/>
</dbReference>
<evidence type="ECO:0000256" key="4">
    <source>
        <dbReference type="ARBA" id="ARBA00022763"/>
    </source>
</evidence>
<organism evidence="12 13">
    <name type="scientific">Tetrahymena thermophila (strain SB210)</name>
    <dbReference type="NCBI Taxonomy" id="312017"/>
    <lineage>
        <taxon>Eukaryota</taxon>
        <taxon>Sar</taxon>
        <taxon>Alveolata</taxon>
        <taxon>Ciliophora</taxon>
        <taxon>Intramacronucleata</taxon>
        <taxon>Oligohymenophorea</taxon>
        <taxon>Hymenostomatida</taxon>
        <taxon>Tetrahymenina</taxon>
        <taxon>Tetrahymenidae</taxon>
        <taxon>Tetrahymena</taxon>
    </lineage>
</organism>
<keyword evidence="7" id="KW-0539">Nucleus</keyword>
<evidence type="ECO:0000256" key="2">
    <source>
        <dbReference type="ARBA" id="ARBA00008343"/>
    </source>
</evidence>
<keyword evidence="8" id="KW-0326">Glycosidase</keyword>
<feature type="transmembrane region" description="Helical" evidence="10">
    <location>
        <begin position="1571"/>
        <end position="1592"/>
    </location>
</feature>
<keyword evidence="5" id="KW-0378">Hydrolase</keyword>
<dbReference type="GeneID" id="7835267"/>
<evidence type="ECO:0000256" key="7">
    <source>
        <dbReference type="ARBA" id="ARBA00023242"/>
    </source>
</evidence>
<dbReference type="PANTHER" id="PTHR13763:SF0">
    <property type="entry name" value="BREAST CANCER TYPE 1 SUSCEPTIBILITY PROTEIN"/>
    <property type="match status" value="1"/>
</dbReference>
<evidence type="ECO:0000313" key="12">
    <source>
        <dbReference type="EMBL" id="EAR96651.2"/>
    </source>
</evidence>
<evidence type="ECO:0000256" key="11">
    <source>
        <dbReference type="SAM" id="SignalP"/>
    </source>
</evidence>